<keyword evidence="1" id="KW-0472">Membrane</keyword>
<dbReference type="RefSeq" id="WP_122188090.1">
    <property type="nucleotide sequence ID" value="NZ_RFFH01000004.1"/>
</dbReference>
<feature type="transmembrane region" description="Helical" evidence="1">
    <location>
        <begin position="21"/>
        <end position="54"/>
    </location>
</feature>
<feature type="transmembrane region" description="Helical" evidence="1">
    <location>
        <begin position="123"/>
        <end position="141"/>
    </location>
</feature>
<feature type="transmembrane region" description="Helical" evidence="1">
    <location>
        <begin position="216"/>
        <end position="243"/>
    </location>
</feature>
<dbReference type="OrthoDB" id="3366272at2"/>
<proteinExistence type="predicted"/>
<evidence type="ECO:0000313" key="2">
    <source>
        <dbReference type="EMBL" id="RMI32705.1"/>
    </source>
</evidence>
<dbReference type="AlphaFoldDB" id="A0A3M2L9V4"/>
<evidence type="ECO:0000256" key="1">
    <source>
        <dbReference type="SAM" id="Phobius"/>
    </source>
</evidence>
<gene>
    <name evidence="2" type="ORF">EBN03_12140</name>
</gene>
<sequence>MAAPTIAAPGPVAQPLRPTALAAVFVLAAAAALTAALRVPAALTLIGLACFGILHNALELRYVTGRFAHVLNGRFLRLLLIPITGIVLCRAFRRGLWSQEAEILLGYGVLGVAAVHALRRRPLLLVAVGTVLIGAAASSLLFPAYHFVVLTHVHNLVPLLFLIEWSRELPRGRATFLSAQFLWVLVIPALLLTGLFDHMSTVGPVALTTGYTPPMWLGTTVAARFLAVFAFLQTMHYVVWVWFMPRYGPAATAAFEARLPDLRGIRGWAVGFAAATAVGALFAADYAAGKSLYSCVATYHVYLEFPVVLLLILGSERE</sequence>
<feature type="transmembrane region" description="Helical" evidence="1">
    <location>
        <begin position="296"/>
        <end position="314"/>
    </location>
</feature>
<feature type="transmembrane region" description="Helical" evidence="1">
    <location>
        <begin position="264"/>
        <end position="284"/>
    </location>
</feature>
<feature type="transmembrane region" description="Helical" evidence="1">
    <location>
        <begin position="75"/>
        <end position="93"/>
    </location>
</feature>
<comment type="caution">
    <text evidence="2">The sequence shown here is derived from an EMBL/GenBank/DDBJ whole genome shotgun (WGS) entry which is preliminary data.</text>
</comment>
<dbReference type="Proteomes" id="UP000279275">
    <property type="component" value="Unassembled WGS sequence"/>
</dbReference>
<dbReference type="EMBL" id="RFFH01000004">
    <property type="protein sequence ID" value="RMI32705.1"/>
    <property type="molecule type" value="Genomic_DNA"/>
</dbReference>
<keyword evidence="3" id="KW-1185">Reference proteome</keyword>
<keyword evidence="1" id="KW-0812">Transmembrane</keyword>
<protein>
    <submittedName>
        <fullName evidence="2">Uncharacterized protein</fullName>
    </submittedName>
</protein>
<feature type="transmembrane region" description="Helical" evidence="1">
    <location>
        <begin position="147"/>
        <end position="163"/>
    </location>
</feature>
<name>A0A3M2L9V4_9NOCA</name>
<organism evidence="2 3">
    <name type="scientific">Nocardia stercoris</name>
    <dbReference type="NCBI Taxonomy" id="2483361"/>
    <lineage>
        <taxon>Bacteria</taxon>
        <taxon>Bacillati</taxon>
        <taxon>Actinomycetota</taxon>
        <taxon>Actinomycetes</taxon>
        <taxon>Mycobacteriales</taxon>
        <taxon>Nocardiaceae</taxon>
        <taxon>Nocardia</taxon>
    </lineage>
</organism>
<accession>A0A3M2L9V4</accession>
<reference evidence="2 3" key="1">
    <citation type="submission" date="2018-10" db="EMBL/GenBank/DDBJ databases">
        <title>Isolation from cow dung.</title>
        <authorList>
            <person name="Ling L."/>
        </authorList>
    </citation>
    <scope>NUCLEOTIDE SEQUENCE [LARGE SCALE GENOMIC DNA]</scope>
    <source>
        <strain evidence="2 3">NEAU-LL90</strain>
    </source>
</reference>
<keyword evidence="1" id="KW-1133">Transmembrane helix</keyword>
<feature type="transmembrane region" description="Helical" evidence="1">
    <location>
        <begin position="175"/>
        <end position="196"/>
    </location>
</feature>
<evidence type="ECO:0000313" key="3">
    <source>
        <dbReference type="Proteomes" id="UP000279275"/>
    </source>
</evidence>
<feature type="transmembrane region" description="Helical" evidence="1">
    <location>
        <begin position="99"/>
        <end position="118"/>
    </location>
</feature>